<feature type="domain" description="Leucine-binding protein" evidence="5">
    <location>
        <begin position="30"/>
        <end position="376"/>
    </location>
</feature>
<dbReference type="PANTHER" id="PTHR30483:SF6">
    <property type="entry name" value="PERIPLASMIC BINDING PROTEIN OF ABC TRANSPORTER FOR NATURAL AMINO ACIDS"/>
    <property type="match status" value="1"/>
</dbReference>
<dbReference type="GO" id="GO:0006865">
    <property type="term" value="P:amino acid transport"/>
    <property type="evidence" value="ECO:0007669"/>
    <property type="project" value="UniProtKB-KW"/>
</dbReference>
<comment type="caution">
    <text evidence="6">The sequence shown here is derived from an EMBL/GenBank/DDBJ whole genome shotgun (WGS) entry which is preliminary data.</text>
</comment>
<evidence type="ECO:0000256" key="3">
    <source>
        <dbReference type="ARBA" id="ARBA00022970"/>
    </source>
</evidence>
<feature type="chain" id="PRO_5037779589" evidence="4">
    <location>
        <begin position="26"/>
        <end position="400"/>
    </location>
</feature>
<reference evidence="6" key="1">
    <citation type="journal article" date="2014" name="Int. J. Syst. Evol. Microbiol.">
        <title>Complete genome sequence of Corynebacterium casei LMG S-19264T (=DSM 44701T), isolated from a smear-ripened cheese.</title>
        <authorList>
            <consortium name="US DOE Joint Genome Institute (JGI-PGF)"/>
            <person name="Walter F."/>
            <person name="Albersmeier A."/>
            <person name="Kalinowski J."/>
            <person name="Ruckert C."/>
        </authorList>
    </citation>
    <scope>NUCLEOTIDE SEQUENCE</scope>
    <source>
        <strain evidence="6">CGMCC 1.12919</strain>
    </source>
</reference>
<evidence type="ECO:0000313" key="6">
    <source>
        <dbReference type="EMBL" id="GGC44913.1"/>
    </source>
</evidence>
<evidence type="ECO:0000256" key="2">
    <source>
        <dbReference type="ARBA" id="ARBA00022729"/>
    </source>
</evidence>
<feature type="signal peptide" evidence="4">
    <location>
        <begin position="1"/>
        <end position="25"/>
    </location>
</feature>
<dbReference type="InterPro" id="IPR028082">
    <property type="entry name" value="Peripla_BP_I"/>
</dbReference>
<dbReference type="SUPFAM" id="SSF53822">
    <property type="entry name" value="Periplasmic binding protein-like I"/>
    <property type="match status" value="1"/>
</dbReference>
<keyword evidence="3" id="KW-0029">Amino-acid transport</keyword>
<evidence type="ECO:0000256" key="4">
    <source>
        <dbReference type="SAM" id="SignalP"/>
    </source>
</evidence>
<gene>
    <name evidence="6" type="ORF">GCM10010994_00110</name>
</gene>
<dbReference type="InterPro" id="IPR051010">
    <property type="entry name" value="BCAA_transport"/>
</dbReference>
<accession>A0A916TX33</accession>
<dbReference type="PANTHER" id="PTHR30483">
    <property type="entry name" value="LEUCINE-SPECIFIC-BINDING PROTEIN"/>
    <property type="match status" value="1"/>
</dbReference>
<comment type="similarity">
    <text evidence="1">Belongs to the leucine-binding protein family.</text>
</comment>
<sequence length="400" mass="42725">MKAKLLMRALLCGAVAVAAPRGAAAADDGITIGMPVAFSGWMEAYDGEAAKMAELWIEQTNAKGGLLGKPIKLISADTKTDRVEGAKVGKQLIDQGAKLLLVSADYDYGAPAALQAQKANVISVFIGASDPKAGILGVGPLSFSANNAAQLEGAIMGEWGYEKKGFRKGYMLIDETIEYNKSICAGYEWAFPKKGGKIVGQDTFKGLDPTISSQITRLSDAIRTAGVDNIMLCSTNPGAASSVRQLRAAGINLPIMSGTAMDGTYWLNSTPGLKDFYLPVQALTVNDPRPAVNEITAAYAKKYGKPPTTQYAYPIYAFLDLWAKAVTTAGTPDAAKVVALLNKDDKAETVLGPRTFTPKLHIQIGMPMFVVSYADGKETPVEEWQIKETIPDSVLYRLKK</sequence>
<evidence type="ECO:0000259" key="5">
    <source>
        <dbReference type="Pfam" id="PF13458"/>
    </source>
</evidence>
<name>A0A916TX33_9HYPH</name>
<dbReference type="AlphaFoldDB" id="A0A916TX33"/>
<evidence type="ECO:0000256" key="1">
    <source>
        <dbReference type="ARBA" id="ARBA00010062"/>
    </source>
</evidence>
<dbReference type="Proteomes" id="UP000637002">
    <property type="component" value="Unassembled WGS sequence"/>
</dbReference>
<dbReference type="Gene3D" id="3.40.50.2300">
    <property type="match status" value="2"/>
</dbReference>
<evidence type="ECO:0000313" key="7">
    <source>
        <dbReference type="Proteomes" id="UP000637002"/>
    </source>
</evidence>
<protein>
    <submittedName>
        <fullName evidence="6">Branched-chain amino acid ABC transporter substrate-binding protein</fullName>
    </submittedName>
</protein>
<keyword evidence="7" id="KW-1185">Reference proteome</keyword>
<keyword evidence="3" id="KW-0813">Transport</keyword>
<dbReference type="Pfam" id="PF13458">
    <property type="entry name" value="Peripla_BP_6"/>
    <property type="match status" value="1"/>
</dbReference>
<dbReference type="InterPro" id="IPR028081">
    <property type="entry name" value="Leu-bd"/>
</dbReference>
<proteinExistence type="inferred from homology"/>
<reference evidence="6" key="2">
    <citation type="submission" date="2020-09" db="EMBL/GenBank/DDBJ databases">
        <authorList>
            <person name="Sun Q."/>
            <person name="Zhou Y."/>
        </authorList>
    </citation>
    <scope>NUCLEOTIDE SEQUENCE</scope>
    <source>
        <strain evidence="6">CGMCC 1.12919</strain>
    </source>
</reference>
<keyword evidence="2 4" id="KW-0732">Signal</keyword>
<dbReference type="EMBL" id="BMGG01000001">
    <property type="protein sequence ID" value="GGC44913.1"/>
    <property type="molecule type" value="Genomic_DNA"/>
</dbReference>
<dbReference type="RefSeq" id="WP_188607103.1">
    <property type="nucleotide sequence ID" value="NZ_BMGG01000001.1"/>
</dbReference>
<organism evidence="6 7">
    <name type="scientific">Chelatococcus reniformis</name>
    <dbReference type="NCBI Taxonomy" id="1494448"/>
    <lineage>
        <taxon>Bacteria</taxon>
        <taxon>Pseudomonadati</taxon>
        <taxon>Pseudomonadota</taxon>
        <taxon>Alphaproteobacteria</taxon>
        <taxon>Hyphomicrobiales</taxon>
        <taxon>Chelatococcaceae</taxon>
        <taxon>Chelatococcus</taxon>
    </lineage>
</organism>